<dbReference type="RefSeq" id="WP_348943704.1">
    <property type="nucleotide sequence ID" value="NZ_CP157355.1"/>
</dbReference>
<accession>A0AAU7F5X2</accession>
<sequence>MKRLLVLFALLLLAACSKITAENYQKLESGMSRAEVVAILGEPTQSDAGSLLGIKSESASWQNGNTVISGQFVNGKLLTHGMQKQ</sequence>
<dbReference type="KEGG" id="cmav:ABHF33_09300"/>
<evidence type="ECO:0000256" key="2">
    <source>
        <dbReference type="ARBA" id="ARBA00023136"/>
    </source>
</evidence>
<feature type="domain" description="Outer membrane protein assembly factor BamE" evidence="4">
    <location>
        <begin position="19"/>
        <end position="47"/>
    </location>
</feature>
<feature type="signal peptide" evidence="3">
    <location>
        <begin position="1"/>
        <end position="21"/>
    </location>
</feature>
<evidence type="ECO:0000256" key="3">
    <source>
        <dbReference type="SAM" id="SignalP"/>
    </source>
</evidence>
<dbReference type="Gene3D" id="3.30.1450.10">
    <property type="match status" value="1"/>
</dbReference>
<dbReference type="EMBL" id="CP157355">
    <property type="protein sequence ID" value="XBL99273.1"/>
    <property type="molecule type" value="Genomic_DNA"/>
</dbReference>
<evidence type="ECO:0000259" key="4">
    <source>
        <dbReference type="Pfam" id="PF04355"/>
    </source>
</evidence>
<evidence type="ECO:0000313" key="5">
    <source>
        <dbReference type="EMBL" id="XBL99273.1"/>
    </source>
</evidence>
<dbReference type="InterPro" id="IPR007450">
    <property type="entry name" value="BamE_dom"/>
</dbReference>
<keyword evidence="1 3" id="KW-0732">Signal</keyword>
<dbReference type="Pfam" id="PF04355">
    <property type="entry name" value="BamE"/>
    <property type="match status" value="1"/>
</dbReference>
<proteinExistence type="predicted"/>
<dbReference type="AlphaFoldDB" id="A0AAU7F5X2"/>
<dbReference type="GO" id="GO:0019867">
    <property type="term" value="C:outer membrane"/>
    <property type="evidence" value="ECO:0007669"/>
    <property type="project" value="InterPro"/>
</dbReference>
<evidence type="ECO:0000256" key="1">
    <source>
        <dbReference type="ARBA" id="ARBA00022729"/>
    </source>
</evidence>
<organism evidence="5">
    <name type="scientific">Chitinibacter mangrovi</name>
    <dbReference type="NCBI Taxonomy" id="3153927"/>
    <lineage>
        <taxon>Bacteria</taxon>
        <taxon>Pseudomonadati</taxon>
        <taxon>Pseudomonadota</taxon>
        <taxon>Betaproteobacteria</taxon>
        <taxon>Neisseriales</taxon>
        <taxon>Chitinibacteraceae</taxon>
        <taxon>Chitinibacter</taxon>
    </lineage>
</organism>
<feature type="chain" id="PRO_5043358140" evidence="3">
    <location>
        <begin position="22"/>
        <end position="85"/>
    </location>
</feature>
<dbReference type="InterPro" id="IPR037873">
    <property type="entry name" value="BamE-like"/>
</dbReference>
<reference evidence="5" key="1">
    <citation type="submission" date="2024-05" db="EMBL/GenBank/DDBJ databases">
        <authorList>
            <person name="Yang L."/>
            <person name="Pan L."/>
        </authorList>
    </citation>
    <scope>NUCLEOTIDE SEQUENCE</scope>
    <source>
        <strain evidence="5">FCG-7</strain>
    </source>
</reference>
<gene>
    <name evidence="5" type="primary">bamE</name>
    <name evidence="5" type="ORF">ABHF33_09300</name>
</gene>
<keyword evidence="2" id="KW-0472">Membrane</keyword>
<protein>
    <submittedName>
        <fullName evidence="5">Outer membrane protein assembly factor BamE</fullName>
    </submittedName>
</protein>
<name>A0AAU7F5X2_9NEIS</name>
<dbReference type="PROSITE" id="PS51257">
    <property type="entry name" value="PROKAR_LIPOPROTEIN"/>
    <property type="match status" value="1"/>
</dbReference>